<name>A0A8J7F1L0_9CYAN</name>
<dbReference type="EMBL" id="JADEWL010000009">
    <property type="protein sequence ID" value="MBE9212013.1"/>
    <property type="molecule type" value="Genomic_DNA"/>
</dbReference>
<accession>A0A8J7F1L0</accession>
<reference evidence="1" key="1">
    <citation type="submission" date="2020-10" db="EMBL/GenBank/DDBJ databases">
        <authorList>
            <person name="Castelo-Branco R."/>
            <person name="Eusebio N."/>
            <person name="Adriana R."/>
            <person name="Vieira A."/>
            <person name="Brugerolle De Fraissinette N."/>
            <person name="Rezende De Castro R."/>
            <person name="Schneider M.P."/>
            <person name="Vasconcelos V."/>
            <person name="Leao P.N."/>
        </authorList>
    </citation>
    <scope>NUCLEOTIDE SEQUENCE</scope>
    <source>
        <strain evidence="1">LEGE 06105</strain>
    </source>
</reference>
<evidence type="ECO:0000313" key="2">
    <source>
        <dbReference type="Proteomes" id="UP000620559"/>
    </source>
</evidence>
<gene>
    <name evidence="1" type="ORF">IQ247_04675</name>
</gene>
<keyword evidence="2" id="KW-1185">Reference proteome</keyword>
<dbReference type="Proteomes" id="UP000620559">
    <property type="component" value="Unassembled WGS sequence"/>
</dbReference>
<dbReference type="RefSeq" id="WP_193917530.1">
    <property type="nucleotide sequence ID" value="NZ_JADEWL010000009.1"/>
</dbReference>
<sequence>MSFTNFASSLEICGKSQPNNLFGKTNMYQSAKRIFVGEAKCGVDFLPALLPLRDGYN</sequence>
<proteinExistence type="predicted"/>
<dbReference type="AlphaFoldDB" id="A0A8J7F1L0"/>
<evidence type="ECO:0000313" key="1">
    <source>
        <dbReference type="EMBL" id="MBE9212013.1"/>
    </source>
</evidence>
<protein>
    <submittedName>
        <fullName evidence="1">Uncharacterized protein</fullName>
    </submittedName>
</protein>
<comment type="caution">
    <text evidence="1">The sequence shown here is derived from an EMBL/GenBank/DDBJ whole genome shotgun (WGS) entry which is preliminary data.</text>
</comment>
<organism evidence="1 2">
    <name type="scientific">Plectonema cf. radiosum LEGE 06105</name>
    <dbReference type="NCBI Taxonomy" id="945769"/>
    <lineage>
        <taxon>Bacteria</taxon>
        <taxon>Bacillati</taxon>
        <taxon>Cyanobacteriota</taxon>
        <taxon>Cyanophyceae</taxon>
        <taxon>Oscillatoriophycideae</taxon>
        <taxon>Oscillatoriales</taxon>
        <taxon>Microcoleaceae</taxon>
        <taxon>Plectonema</taxon>
    </lineage>
</organism>